<sequence>MEGTRHALCESDAALAPCTTRCWKSRSAWLCFGLVAWPTDGGLSVGLRSAAQGSRRVCLARQVERKAKQFATAARVGLRMATWGVSDKDVSDQDYQDGWAVRQDGAQNRGVHQRQKNGRQTRPSNMPAQKVGQRQAWDPASRKPSRDDRSNTMKTGATKYKARDARMQPRRPPQSQQQKQPDAWSAYDDNDYEDEEEDEESDDDWYDDADDIIVAQDGEPGTRGRMERAGTNDFGGREISTAGRYGHESRTSRALGSGRRSQSQSQGAPGRISKRIGQSVDTSRTQGRRRPSPLSGIDPNEGKWSYRDVFQSASSSSQPDIAGSGSDSSAKASKTSSLAKRKPIRALDLIQSQDRLEFLQREATRQEKAKAFEERRAAREQREKAWQAERDRQRAERARTSQSGTSRRPGEVYAQLAEQSESGFTRINDAETRKQVREAASKPVRNERPQEVSTSTGPALSTSSLPKEGESDSEWTDSDSTSNQDPNRDGNEDSSSAIASTNAYMLDSFNYGESPRAIQKATELMRRRTGASSPVRKQSERNRFKTLAFNGSAGAATSGDTGTGKHDGTSEGMQEQAGEAKATKKMTLDTGEQEVIEYEVYNGVTYMRNVDFEALRAERERAAATTGSDENMFSPFKDDSKESSSTPGWERKSPRGSYNKQLTRQGQKQGDPTRGNQNESKASTRQRRPQKYERPQGGRRGAGFNGDDEVDAMLDWDEPIGSRRRRGVSGTFEYTQKRQPASDTKGEGSRPFRTRDDIVESNNPEDFL</sequence>
<feature type="region of interest" description="Disordered" evidence="1">
    <location>
        <begin position="620"/>
        <end position="768"/>
    </location>
</feature>
<feature type="compositionally biased region" description="Low complexity" evidence="1">
    <location>
        <begin position="322"/>
        <end position="338"/>
    </location>
</feature>
<feature type="region of interest" description="Disordered" evidence="1">
    <location>
        <begin position="525"/>
        <end position="587"/>
    </location>
</feature>
<evidence type="ECO:0000313" key="3">
    <source>
        <dbReference type="Proteomes" id="UP000324585"/>
    </source>
</evidence>
<feature type="compositionally biased region" description="Acidic residues" evidence="1">
    <location>
        <begin position="188"/>
        <end position="211"/>
    </location>
</feature>
<organism evidence="2 3">
    <name type="scientific">Porphyridium purpureum</name>
    <name type="common">Red alga</name>
    <name type="synonym">Porphyridium cruentum</name>
    <dbReference type="NCBI Taxonomy" id="35688"/>
    <lineage>
        <taxon>Eukaryota</taxon>
        <taxon>Rhodophyta</taxon>
        <taxon>Bangiophyceae</taxon>
        <taxon>Porphyridiales</taxon>
        <taxon>Porphyridiaceae</taxon>
        <taxon>Porphyridium</taxon>
    </lineage>
</organism>
<reference evidence="3" key="1">
    <citation type="journal article" date="2019" name="Nat. Commun.">
        <title>Expansion of phycobilisome linker gene families in mesophilic red algae.</title>
        <authorList>
            <person name="Lee J."/>
            <person name="Kim D."/>
            <person name="Bhattacharya D."/>
            <person name="Yoon H.S."/>
        </authorList>
    </citation>
    <scope>NUCLEOTIDE SEQUENCE [LARGE SCALE GENOMIC DNA]</scope>
    <source>
        <strain evidence="3">CCMP 1328</strain>
    </source>
</reference>
<feature type="compositionally biased region" description="Basic and acidic residues" evidence="1">
    <location>
        <begin position="365"/>
        <end position="399"/>
    </location>
</feature>
<feature type="region of interest" description="Disordered" evidence="1">
    <location>
        <begin position="365"/>
        <end position="499"/>
    </location>
</feature>
<protein>
    <submittedName>
        <fullName evidence="2">Uncharacterized protein</fullName>
    </submittedName>
</protein>
<feature type="compositionally biased region" description="Low complexity" evidence="1">
    <location>
        <begin position="252"/>
        <end position="268"/>
    </location>
</feature>
<evidence type="ECO:0000313" key="2">
    <source>
        <dbReference type="EMBL" id="KAA8498434.1"/>
    </source>
</evidence>
<accession>A0A5J4Z616</accession>
<feature type="compositionally biased region" description="Acidic residues" evidence="1">
    <location>
        <begin position="706"/>
        <end position="718"/>
    </location>
</feature>
<feature type="compositionally biased region" description="Polar residues" evidence="1">
    <location>
        <begin position="451"/>
        <end position="465"/>
    </location>
</feature>
<feature type="compositionally biased region" description="Basic and acidic residues" evidence="1">
    <location>
        <begin position="220"/>
        <end position="230"/>
    </location>
</feature>
<keyword evidence="3" id="KW-1185">Reference proteome</keyword>
<evidence type="ECO:0000256" key="1">
    <source>
        <dbReference type="SAM" id="MobiDB-lite"/>
    </source>
</evidence>
<dbReference type="Proteomes" id="UP000324585">
    <property type="component" value="Unassembled WGS sequence"/>
</dbReference>
<feature type="compositionally biased region" description="Basic and acidic residues" evidence="1">
    <location>
        <begin position="744"/>
        <end position="758"/>
    </location>
</feature>
<dbReference type="EMBL" id="VRMN01000001">
    <property type="protein sequence ID" value="KAA8498434.1"/>
    <property type="molecule type" value="Genomic_DNA"/>
</dbReference>
<feature type="compositionally biased region" description="Basic and acidic residues" evidence="1">
    <location>
        <begin position="428"/>
        <end position="450"/>
    </location>
</feature>
<feature type="compositionally biased region" description="Polar residues" evidence="1">
    <location>
        <begin position="732"/>
        <end position="742"/>
    </location>
</feature>
<comment type="caution">
    <text evidence="2">The sequence shown here is derived from an EMBL/GenBank/DDBJ whole genome shotgun (WGS) entry which is preliminary data.</text>
</comment>
<feature type="compositionally biased region" description="Basic and acidic residues" evidence="1">
    <location>
        <begin position="140"/>
        <end position="151"/>
    </location>
</feature>
<dbReference type="AlphaFoldDB" id="A0A5J4Z616"/>
<feature type="region of interest" description="Disordered" evidence="1">
    <location>
        <begin position="102"/>
        <end position="353"/>
    </location>
</feature>
<gene>
    <name evidence="2" type="ORF">FVE85_6019</name>
</gene>
<dbReference type="OMA" id="KERIPHQ"/>
<feature type="compositionally biased region" description="Polar residues" evidence="1">
    <location>
        <begin position="656"/>
        <end position="683"/>
    </location>
</feature>
<name>A0A5J4Z616_PORPP</name>
<feature type="compositionally biased region" description="Low complexity" evidence="1">
    <location>
        <begin position="551"/>
        <end position="560"/>
    </location>
</feature>
<proteinExistence type="predicted"/>